<dbReference type="GO" id="GO:0020037">
    <property type="term" value="F:heme binding"/>
    <property type="evidence" value="ECO:0007669"/>
    <property type="project" value="InterPro"/>
</dbReference>
<proteinExistence type="predicted"/>
<keyword evidence="3 4" id="KW-0408">Iron</keyword>
<dbReference type="Proteomes" id="UP000194003">
    <property type="component" value="Unassembled WGS sequence"/>
</dbReference>
<evidence type="ECO:0000256" key="4">
    <source>
        <dbReference type="PROSITE-ProRule" id="PRU00433"/>
    </source>
</evidence>
<dbReference type="STRING" id="1434232.MAIT1_03951"/>
<dbReference type="InterPro" id="IPR009056">
    <property type="entry name" value="Cyt_c-like_dom"/>
</dbReference>
<evidence type="ECO:0000256" key="1">
    <source>
        <dbReference type="ARBA" id="ARBA00022617"/>
    </source>
</evidence>
<organism evidence="6 7">
    <name type="scientific">Magnetofaba australis IT-1</name>
    <dbReference type="NCBI Taxonomy" id="1434232"/>
    <lineage>
        <taxon>Bacteria</taxon>
        <taxon>Pseudomonadati</taxon>
        <taxon>Pseudomonadota</taxon>
        <taxon>Magnetococcia</taxon>
        <taxon>Magnetococcales</taxon>
        <taxon>Magnetococcaceae</taxon>
        <taxon>Magnetofaba</taxon>
    </lineage>
</organism>
<dbReference type="InterPro" id="IPR010538">
    <property type="entry name" value="DHOR"/>
</dbReference>
<dbReference type="Pfam" id="PF06537">
    <property type="entry name" value="DHOR"/>
    <property type="match status" value="1"/>
</dbReference>
<dbReference type="EMBL" id="LVJN01000015">
    <property type="protein sequence ID" value="OSM07135.1"/>
    <property type="molecule type" value="Genomic_DNA"/>
</dbReference>
<feature type="domain" description="Cytochrome c" evidence="5">
    <location>
        <begin position="295"/>
        <end position="427"/>
    </location>
</feature>
<evidence type="ECO:0000313" key="7">
    <source>
        <dbReference type="Proteomes" id="UP000194003"/>
    </source>
</evidence>
<accession>A0A1Y2KBE5</accession>
<dbReference type="PIRSF" id="PIRSF028099">
    <property type="entry name" value="DUF1111"/>
    <property type="match status" value="1"/>
</dbReference>
<evidence type="ECO:0000256" key="3">
    <source>
        <dbReference type="ARBA" id="ARBA00023004"/>
    </source>
</evidence>
<dbReference type="Gene3D" id="1.10.760.10">
    <property type="entry name" value="Cytochrome c-like domain"/>
    <property type="match status" value="1"/>
</dbReference>
<name>A0A1Y2KBE5_9PROT</name>
<gene>
    <name evidence="6" type="ORF">MAIT1_03951</name>
</gene>
<evidence type="ECO:0000259" key="5">
    <source>
        <dbReference type="PROSITE" id="PS51007"/>
    </source>
</evidence>
<dbReference type="GO" id="GO:0004130">
    <property type="term" value="F:cytochrome-c peroxidase activity"/>
    <property type="evidence" value="ECO:0007669"/>
    <property type="project" value="TreeGrafter"/>
</dbReference>
<keyword evidence="2 4" id="KW-0479">Metal-binding</keyword>
<dbReference type="SUPFAM" id="SSF46626">
    <property type="entry name" value="Cytochrome c"/>
    <property type="match status" value="1"/>
</dbReference>
<dbReference type="PANTHER" id="PTHR30600">
    <property type="entry name" value="CYTOCHROME C PEROXIDASE-RELATED"/>
    <property type="match status" value="1"/>
</dbReference>
<dbReference type="InterPro" id="IPR036909">
    <property type="entry name" value="Cyt_c-like_dom_sf"/>
</dbReference>
<dbReference type="AlphaFoldDB" id="A0A1Y2KBE5"/>
<comment type="caution">
    <text evidence="6">The sequence shown here is derived from an EMBL/GenBank/DDBJ whole genome shotgun (WGS) entry which is preliminary data.</text>
</comment>
<protein>
    <submittedName>
        <fullName evidence="6">Putative thiol oxidoreductase with 2 cytochrome c heme-binding site</fullName>
    </submittedName>
</protein>
<dbReference type="InterPro" id="IPR051395">
    <property type="entry name" value="Cytochrome_c_Peroxidase/MauG"/>
</dbReference>
<dbReference type="GO" id="GO:0046872">
    <property type="term" value="F:metal ion binding"/>
    <property type="evidence" value="ECO:0007669"/>
    <property type="project" value="UniProtKB-KW"/>
</dbReference>
<keyword evidence="7" id="KW-1185">Reference proteome</keyword>
<dbReference type="PANTHER" id="PTHR30600:SF4">
    <property type="entry name" value="CYTOCHROME C DOMAIN-CONTAINING PROTEIN"/>
    <property type="match status" value="1"/>
</dbReference>
<evidence type="ECO:0000256" key="2">
    <source>
        <dbReference type="ARBA" id="ARBA00022723"/>
    </source>
</evidence>
<feature type="domain" description="Cytochrome c" evidence="5">
    <location>
        <begin position="1"/>
        <end position="124"/>
    </location>
</feature>
<dbReference type="GO" id="GO:0009055">
    <property type="term" value="F:electron transfer activity"/>
    <property type="evidence" value="ECO:0007669"/>
    <property type="project" value="InterPro"/>
</dbReference>
<keyword evidence="1 4" id="KW-0349">Heme</keyword>
<evidence type="ECO:0000313" key="6">
    <source>
        <dbReference type="EMBL" id="OSM07135.1"/>
    </source>
</evidence>
<dbReference type="PROSITE" id="PS51007">
    <property type="entry name" value="CYTC"/>
    <property type="match status" value="2"/>
</dbReference>
<sequence>MDFVIGNGFFKRLWVSAPSSTKAADGLGPLYNARACQRCHLLDGRSSAPHSGPEDWGRALAIDGESLLLRLSIAPRDDAERALLASGKQAVIPHPIYGGQLQTAAIVGHQAEAMARVTYTAQTVDLAGGESVTLRAPVYSIEAPAYGPLDQTAMISPRSAPPMIGLGLLEAIDEADWLGLADPDDADGDGISGRANRVWSAAHQRMMPGRFGWKAGQATVEDQAHAAMADDIGVSNALKPNPWGECTDLQKDCVTARHGDDPQYDHLEAPPAVMRTLVHYSRHLAVPARRNVVNPHVLAGKQAFHDAGCAACHAPTFVTRSDWPEKALRGQRIRPYSDLLLHDMGEGLADNRPEGVANGREWRTAPLWGVGLTQQVNPRAGFLHDGRARSLTEAILWHGGEAQAARERFRLATKEERGALLAFLQSL</sequence>
<reference evidence="6 7" key="1">
    <citation type="journal article" date="2016" name="BMC Genomics">
        <title>Combined genomic and structural analyses of a cultured magnetotactic bacterium reveals its niche adaptation to a dynamic environment.</title>
        <authorList>
            <person name="Araujo A.C."/>
            <person name="Morillo V."/>
            <person name="Cypriano J."/>
            <person name="Teixeira L.C."/>
            <person name="Leao P."/>
            <person name="Lyra S."/>
            <person name="Almeida L.G."/>
            <person name="Bazylinski D.A."/>
            <person name="Vasconcellos A.T."/>
            <person name="Abreu F."/>
            <person name="Lins U."/>
        </authorList>
    </citation>
    <scope>NUCLEOTIDE SEQUENCE [LARGE SCALE GENOMIC DNA]</scope>
    <source>
        <strain evidence="6 7">IT-1</strain>
    </source>
</reference>